<dbReference type="GO" id="GO:0046872">
    <property type="term" value="F:metal ion binding"/>
    <property type="evidence" value="ECO:0007669"/>
    <property type="project" value="UniProtKB-KW"/>
</dbReference>
<proteinExistence type="inferred from homology"/>
<comment type="cofactor">
    <cofactor evidence="1">
        <name>Zn(2+)</name>
        <dbReference type="ChEBI" id="CHEBI:29105"/>
    </cofactor>
</comment>
<evidence type="ECO:0000256" key="2">
    <source>
        <dbReference type="ARBA" id="ARBA00008072"/>
    </source>
</evidence>
<dbReference type="PANTHER" id="PTHR43350:SF19">
    <property type="entry name" value="D-GULOSIDE 3-DEHYDROGENASE"/>
    <property type="match status" value="1"/>
</dbReference>
<keyword evidence="3" id="KW-0479">Metal-binding</keyword>
<dbReference type="Pfam" id="PF00107">
    <property type="entry name" value="ADH_zinc_N"/>
    <property type="match status" value="1"/>
</dbReference>
<sequence>MKQIIQSYKTGVMELRQVPSPLCQAHGILIRTDSSLISAGTEKLMIDLAQKNIIGKAQERPDLVKKVFEKIKQEGLITTVQNVLGKLDAPVALGYSSAGTIIEVGTGCANEFTIGDRVAVAGAGYASHAEINYIPKNLAIIIPDNVSFDQASFTTLGAIAMQGIRRCDLKPGEKVGVIGLGLIGQLTVQILSAYGFPVLGMDVNAKKVTQSLLYGAAQGAVIGTDNVMQIAEGFSGGRGLDAIIITASTKSNEPVELAGRLCRPCGRVCAVGLVGMEIPRDLYYKKELDFLISRSYGPGRYDANYEEKGIDYPFEYVRWTEKRNMAEFLRLVGAGRVNLAPMITHSFSLDDYASAYDLILNNPGKKEFTGVILHYPPLAMPDTCVRLSQMHLPKPSIAINEKICIGMIGAGNFAKRFLLPNLAKLGARIKAIATAEGMNAEQIARKYACENCATDYQQVLNDREINVVFVATRHNLHATIAKQALDKGKIVFLEKPLCLTKLELCTLANHPNISHLMLGYNRRFAPSVIKLKNSLTKRTNPLLINYRINAGYIPKDHWVHDPDVGGGRIVGEVCHFVDLLQFITGAKPVKLYATRLPVSEIILDDDNFNVTIDFSDGSRGNILYTAMGDNRLGKEYLEIFADKQSFVINDFKSTGFFAKQDKGHFKELAVFIDSINQHAPLPIPSAEILLAAKATFCIIDSLQSGQPIAITPDYEN</sequence>
<feature type="domain" description="Enoyl reductase (ER)" evidence="6">
    <location>
        <begin position="40"/>
        <end position="373"/>
    </location>
</feature>
<dbReference type="SUPFAM" id="SSF55347">
    <property type="entry name" value="Glyceraldehyde-3-phosphate dehydrogenase-like, C-terminal domain"/>
    <property type="match status" value="1"/>
</dbReference>
<evidence type="ECO:0000313" key="8">
    <source>
        <dbReference type="Proteomes" id="UP000178656"/>
    </source>
</evidence>
<dbReference type="InterPro" id="IPR036291">
    <property type="entry name" value="NAD(P)-bd_dom_sf"/>
</dbReference>
<protein>
    <recommendedName>
        <fullName evidence="6">Enoyl reductase (ER) domain-containing protein</fullName>
    </recommendedName>
</protein>
<name>A0A1F5T5R9_9BACT</name>
<dbReference type="GO" id="GO:0016491">
    <property type="term" value="F:oxidoreductase activity"/>
    <property type="evidence" value="ECO:0007669"/>
    <property type="project" value="UniProtKB-KW"/>
</dbReference>
<dbReference type="Gene3D" id="3.30.360.10">
    <property type="entry name" value="Dihydrodipicolinate Reductase, domain 2"/>
    <property type="match status" value="1"/>
</dbReference>
<evidence type="ECO:0000313" key="7">
    <source>
        <dbReference type="EMBL" id="OGF34315.1"/>
    </source>
</evidence>
<dbReference type="InterPro" id="IPR020843">
    <property type="entry name" value="ER"/>
</dbReference>
<evidence type="ECO:0000256" key="4">
    <source>
        <dbReference type="ARBA" id="ARBA00022833"/>
    </source>
</evidence>
<evidence type="ECO:0000256" key="5">
    <source>
        <dbReference type="ARBA" id="ARBA00023002"/>
    </source>
</evidence>
<reference evidence="7 8" key="1">
    <citation type="journal article" date="2016" name="Nat. Commun.">
        <title>Thousands of microbial genomes shed light on interconnected biogeochemical processes in an aquifer system.</title>
        <authorList>
            <person name="Anantharaman K."/>
            <person name="Brown C.T."/>
            <person name="Hug L.A."/>
            <person name="Sharon I."/>
            <person name="Castelle C.J."/>
            <person name="Probst A.J."/>
            <person name="Thomas B.C."/>
            <person name="Singh A."/>
            <person name="Wilkins M.J."/>
            <person name="Karaoz U."/>
            <person name="Brodie E.L."/>
            <person name="Williams K.H."/>
            <person name="Hubbard S.S."/>
            <person name="Banfield J.F."/>
        </authorList>
    </citation>
    <scope>NUCLEOTIDE SEQUENCE [LARGE SCALE GENOMIC DNA]</scope>
</reference>
<dbReference type="Gene3D" id="3.90.180.10">
    <property type="entry name" value="Medium-chain alcohol dehydrogenases, catalytic domain"/>
    <property type="match status" value="2"/>
</dbReference>
<dbReference type="InterPro" id="IPR000683">
    <property type="entry name" value="Gfo/Idh/MocA-like_OxRdtase_N"/>
</dbReference>
<organism evidence="7 8">
    <name type="scientific">Candidatus Falkowbacteria bacterium RIFOXYC2_FULL_48_21</name>
    <dbReference type="NCBI Taxonomy" id="1798005"/>
    <lineage>
        <taxon>Bacteria</taxon>
        <taxon>Candidatus Falkowiibacteriota</taxon>
    </lineage>
</organism>
<comment type="caution">
    <text evidence="7">The sequence shown here is derived from an EMBL/GenBank/DDBJ whole genome shotgun (WGS) entry which is preliminary data.</text>
</comment>
<keyword evidence="5" id="KW-0560">Oxidoreductase</keyword>
<dbReference type="InterPro" id="IPR013149">
    <property type="entry name" value="ADH-like_C"/>
</dbReference>
<dbReference type="CDD" id="cd08255">
    <property type="entry name" value="2-desacetyl-2-hydroxyethyl_bacteriochlorophyllide_like"/>
    <property type="match status" value="1"/>
</dbReference>
<dbReference type="SUPFAM" id="SSF50129">
    <property type="entry name" value="GroES-like"/>
    <property type="match status" value="1"/>
</dbReference>
<dbReference type="SUPFAM" id="SSF51735">
    <property type="entry name" value="NAD(P)-binding Rossmann-fold domains"/>
    <property type="match status" value="2"/>
</dbReference>
<dbReference type="PANTHER" id="PTHR43350">
    <property type="entry name" value="NAD-DEPENDENT ALCOHOL DEHYDROGENASE"/>
    <property type="match status" value="1"/>
</dbReference>
<dbReference type="Gene3D" id="3.40.50.720">
    <property type="entry name" value="NAD(P)-binding Rossmann-like Domain"/>
    <property type="match status" value="2"/>
</dbReference>
<comment type="similarity">
    <text evidence="2">Belongs to the zinc-containing alcohol dehydrogenase family.</text>
</comment>
<dbReference type="InterPro" id="IPR011032">
    <property type="entry name" value="GroES-like_sf"/>
</dbReference>
<dbReference type="Pfam" id="PF22725">
    <property type="entry name" value="GFO_IDH_MocA_C3"/>
    <property type="match status" value="1"/>
</dbReference>
<evidence type="ECO:0000256" key="3">
    <source>
        <dbReference type="ARBA" id="ARBA00022723"/>
    </source>
</evidence>
<dbReference type="Proteomes" id="UP000178656">
    <property type="component" value="Unassembled WGS sequence"/>
</dbReference>
<dbReference type="EMBL" id="MFGM01000074">
    <property type="protein sequence ID" value="OGF34315.1"/>
    <property type="molecule type" value="Genomic_DNA"/>
</dbReference>
<accession>A0A1F5T5R9</accession>
<dbReference type="InterPro" id="IPR055170">
    <property type="entry name" value="GFO_IDH_MocA-like_dom"/>
</dbReference>
<gene>
    <name evidence="7" type="ORF">A2482_00795</name>
</gene>
<keyword evidence="4" id="KW-0862">Zinc</keyword>
<dbReference type="SMART" id="SM00829">
    <property type="entry name" value="PKS_ER"/>
    <property type="match status" value="1"/>
</dbReference>
<dbReference type="Pfam" id="PF01408">
    <property type="entry name" value="GFO_IDH_MocA"/>
    <property type="match status" value="1"/>
</dbReference>
<dbReference type="AlphaFoldDB" id="A0A1F5T5R9"/>
<dbReference type="GO" id="GO:0000166">
    <property type="term" value="F:nucleotide binding"/>
    <property type="evidence" value="ECO:0007669"/>
    <property type="project" value="InterPro"/>
</dbReference>
<evidence type="ECO:0000256" key="1">
    <source>
        <dbReference type="ARBA" id="ARBA00001947"/>
    </source>
</evidence>
<evidence type="ECO:0000259" key="6">
    <source>
        <dbReference type="SMART" id="SM00829"/>
    </source>
</evidence>